<dbReference type="AlphaFoldDB" id="A0A9X2PXH5"/>
<accession>A0A9X2PXH5</accession>
<dbReference type="NCBIfam" id="TIGR04057">
    <property type="entry name" value="SusC_RagA_signa"/>
    <property type="match status" value="1"/>
</dbReference>
<dbReference type="Gene3D" id="2.60.40.1120">
    <property type="entry name" value="Carboxypeptidase-like, regulatory domain"/>
    <property type="match status" value="1"/>
</dbReference>
<evidence type="ECO:0000256" key="1">
    <source>
        <dbReference type="ARBA" id="ARBA00004571"/>
    </source>
</evidence>
<evidence type="ECO:0000256" key="6">
    <source>
        <dbReference type="ARBA" id="ARBA00023136"/>
    </source>
</evidence>
<dbReference type="InterPro" id="IPR036942">
    <property type="entry name" value="Beta-barrel_TonB_sf"/>
</dbReference>
<keyword evidence="6 8" id="KW-0472">Membrane</keyword>
<dbReference type="GO" id="GO:0009279">
    <property type="term" value="C:cell outer membrane"/>
    <property type="evidence" value="ECO:0007669"/>
    <property type="project" value="UniProtKB-SubCell"/>
</dbReference>
<evidence type="ECO:0000256" key="2">
    <source>
        <dbReference type="ARBA" id="ARBA00022448"/>
    </source>
</evidence>
<dbReference type="InterPro" id="IPR039426">
    <property type="entry name" value="TonB-dep_rcpt-like"/>
</dbReference>
<dbReference type="Proteomes" id="UP001155027">
    <property type="component" value="Unassembled WGS sequence"/>
</dbReference>
<evidence type="ECO:0000256" key="8">
    <source>
        <dbReference type="PROSITE-ProRule" id="PRU01360"/>
    </source>
</evidence>
<dbReference type="InterPro" id="IPR008969">
    <property type="entry name" value="CarboxyPept-like_regulatory"/>
</dbReference>
<dbReference type="PROSITE" id="PS51257">
    <property type="entry name" value="PROKAR_LIPOPROTEIN"/>
    <property type="match status" value="1"/>
</dbReference>
<sequence length="1021" mass="110655">MRSLPNATGPLGAALCCMLLLSCVMFGTVAQALAVPRAVAGQTGEITISGVVIDENAAPLPGVNIRLANSGRGTSTDPDGEFSITISDESSRTLLFSFVGYKTVDRTFAENRRDIVVEMEVDETELSEVVVTGYGVKKTKTEIIGSVAEVSGEELQPMRPEGSFQSLLSGKVAGLNVSDPSGGNAGKPISVKIRGQGSLPGPGLRRSTSSQPLYILDGVPLYDIQSEQFNQAAGREELLNPLASLSADDIKSITVLKDASAAAIYGANAANGVILIETKEGQTEGVKVDARVSRGVSRPINEIKLLNTEQYTRLYQETLMNNGLSAEDAVQRVGNEDVYTDWDERLMRRAAFTETNLSISGGTDQISARVSLNYSDKETISRGNDFQKYGLRSRVGYSLRDILDVKLSTGITGIEKTSLGGFSNVPLPPNISPYEEDGSFNDNSIFRDRPNPLAVLEQNDNNHNSLSTTNSLNLTVEPVDNLRLRALGGIDYYQNRNFVYRSKKNATGNDSGGGLTIVNRQNRKWITNLTGNYSYTLEDAHAFSVLIGGEAQEKNTKVLRGSGTDFQSDELRVLQAAGNRTDRDAASSDDNVTTLSGFGELSYSYNGKFFTSLNIRRDASSIFGGDVRNANFASVGVSYVLTKEPFFEDLSFLNVLKLKSSFGSTGNSRIGSYAAKGLYSVSSQNTYAGEVGLVPSTPQNTRLTWEKNYKYNAGLDATLFGKLDVLVEYYRNDIVDAIASISIPQESGFTTGDVNAADMRNTGVEVTLGYSFFPEAGLNWDLDVNAATNRNVVTKLKLQDPQVSTVSGTGYKVGEDVRTIYGVKYAGVNPENGEALFELPDGTITEDYSVASRLENRQKIGDGNPNVYGGFTSTLSYKGLSLTVVGDYSFGSDILVSNLYATDGRQISFNNQSVDQLDRWQEPGDNTDVPRLSQDAEPYSVSDRYIYNLDYIKLGNVSLRYTLPSGLADRLNVKGASVFANCTNIGYIHFGDAPDDRNGAAEYRYRFPEAQTFTAGIDVTI</sequence>
<dbReference type="NCBIfam" id="TIGR04056">
    <property type="entry name" value="OMP_RagA_SusC"/>
    <property type="match status" value="1"/>
</dbReference>
<keyword evidence="2 8" id="KW-0813">Transport</keyword>
<dbReference type="SUPFAM" id="SSF56935">
    <property type="entry name" value="Porins"/>
    <property type="match status" value="1"/>
</dbReference>
<comment type="caution">
    <text evidence="11">The sequence shown here is derived from an EMBL/GenBank/DDBJ whole genome shotgun (WGS) entry which is preliminary data.</text>
</comment>
<gene>
    <name evidence="11" type="ORF">GGP71_002653</name>
</gene>
<feature type="signal peptide" evidence="9">
    <location>
        <begin position="1"/>
        <end position="34"/>
    </location>
</feature>
<keyword evidence="5 9" id="KW-0732">Signal</keyword>
<dbReference type="SUPFAM" id="SSF49464">
    <property type="entry name" value="Carboxypeptidase regulatory domain-like"/>
    <property type="match status" value="1"/>
</dbReference>
<keyword evidence="4 8" id="KW-0812">Transmembrane</keyword>
<feature type="chain" id="PRO_5040915519" evidence="9">
    <location>
        <begin position="35"/>
        <end position="1021"/>
    </location>
</feature>
<evidence type="ECO:0000313" key="12">
    <source>
        <dbReference type="Proteomes" id="UP001155027"/>
    </source>
</evidence>
<evidence type="ECO:0000256" key="5">
    <source>
        <dbReference type="ARBA" id="ARBA00022729"/>
    </source>
</evidence>
<evidence type="ECO:0000256" key="7">
    <source>
        <dbReference type="ARBA" id="ARBA00023237"/>
    </source>
</evidence>
<evidence type="ECO:0000313" key="11">
    <source>
        <dbReference type="EMBL" id="MCS3678712.1"/>
    </source>
</evidence>
<feature type="domain" description="TonB-dependent receptor plug" evidence="10">
    <location>
        <begin position="140"/>
        <end position="273"/>
    </location>
</feature>
<dbReference type="Gene3D" id="2.170.130.10">
    <property type="entry name" value="TonB-dependent receptor, plug domain"/>
    <property type="match status" value="1"/>
</dbReference>
<dbReference type="EMBL" id="JANUAU010000009">
    <property type="protein sequence ID" value="MCS3678712.1"/>
    <property type="molecule type" value="Genomic_DNA"/>
</dbReference>
<keyword evidence="3 8" id="KW-1134">Transmembrane beta strand</keyword>
<dbReference type="GO" id="GO:0015344">
    <property type="term" value="F:siderophore uptake transmembrane transporter activity"/>
    <property type="evidence" value="ECO:0007669"/>
    <property type="project" value="TreeGrafter"/>
</dbReference>
<dbReference type="InterPro" id="IPR037066">
    <property type="entry name" value="Plug_dom_sf"/>
</dbReference>
<name>A0A9X2PXH5_9BACT</name>
<dbReference type="Pfam" id="PF13715">
    <property type="entry name" value="CarbopepD_reg_2"/>
    <property type="match status" value="1"/>
</dbReference>
<dbReference type="RefSeq" id="WP_259080771.1">
    <property type="nucleotide sequence ID" value="NZ_JANUAU010000009.1"/>
</dbReference>
<keyword evidence="7 8" id="KW-0998">Cell outer membrane</keyword>
<comment type="subcellular location">
    <subcellularLocation>
        <location evidence="1 8">Cell outer membrane</location>
        <topology evidence="1 8">Multi-pass membrane protein</topology>
    </subcellularLocation>
</comment>
<evidence type="ECO:0000256" key="9">
    <source>
        <dbReference type="SAM" id="SignalP"/>
    </source>
</evidence>
<dbReference type="InterPro" id="IPR012910">
    <property type="entry name" value="Plug_dom"/>
</dbReference>
<evidence type="ECO:0000259" key="10">
    <source>
        <dbReference type="Pfam" id="PF07715"/>
    </source>
</evidence>
<dbReference type="InterPro" id="IPR023997">
    <property type="entry name" value="TonB-dep_OMP_SusC/RagA_CS"/>
</dbReference>
<dbReference type="Pfam" id="PF07715">
    <property type="entry name" value="Plug"/>
    <property type="match status" value="1"/>
</dbReference>
<dbReference type="PROSITE" id="PS52016">
    <property type="entry name" value="TONB_DEPENDENT_REC_3"/>
    <property type="match status" value="1"/>
</dbReference>
<dbReference type="GO" id="GO:0044718">
    <property type="term" value="P:siderophore transmembrane transport"/>
    <property type="evidence" value="ECO:0007669"/>
    <property type="project" value="TreeGrafter"/>
</dbReference>
<dbReference type="InterPro" id="IPR023996">
    <property type="entry name" value="TonB-dep_OMP_SusC/RagA"/>
</dbReference>
<dbReference type="PANTHER" id="PTHR30069:SF29">
    <property type="entry name" value="HEMOGLOBIN AND HEMOGLOBIN-HAPTOGLOBIN-BINDING PROTEIN 1-RELATED"/>
    <property type="match status" value="1"/>
</dbReference>
<evidence type="ECO:0000256" key="4">
    <source>
        <dbReference type="ARBA" id="ARBA00022692"/>
    </source>
</evidence>
<organism evidence="11 12">
    <name type="scientific">Salinibacter ruber</name>
    <dbReference type="NCBI Taxonomy" id="146919"/>
    <lineage>
        <taxon>Bacteria</taxon>
        <taxon>Pseudomonadati</taxon>
        <taxon>Rhodothermota</taxon>
        <taxon>Rhodothermia</taxon>
        <taxon>Rhodothermales</taxon>
        <taxon>Salinibacteraceae</taxon>
        <taxon>Salinibacter</taxon>
    </lineage>
</organism>
<evidence type="ECO:0000256" key="3">
    <source>
        <dbReference type="ARBA" id="ARBA00022452"/>
    </source>
</evidence>
<proteinExistence type="inferred from homology"/>
<reference evidence="11" key="1">
    <citation type="submission" date="2022-08" db="EMBL/GenBank/DDBJ databases">
        <title>Genomic Encyclopedia of Type Strains, Phase V (KMG-V): Genome sequencing to study the core and pangenomes of soil and plant-associated prokaryotes.</title>
        <authorList>
            <person name="Whitman W."/>
        </authorList>
    </citation>
    <scope>NUCLEOTIDE SEQUENCE</scope>
    <source>
        <strain evidence="11">0</strain>
    </source>
</reference>
<comment type="similarity">
    <text evidence="8">Belongs to the TonB-dependent receptor family.</text>
</comment>
<dbReference type="PANTHER" id="PTHR30069">
    <property type="entry name" value="TONB-DEPENDENT OUTER MEMBRANE RECEPTOR"/>
    <property type="match status" value="1"/>
</dbReference>
<dbReference type="Gene3D" id="2.40.170.20">
    <property type="entry name" value="TonB-dependent receptor, beta-barrel domain"/>
    <property type="match status" value="1"/>
</dbReference>
<protein>
    <submittedName>
        <fullName evidence="11">TonB-linked SusC/RagA family outer membrane protein</fullName>
    </submittedName>
</protein>